<dbReference type="Pfam" id="PF16297">
    <property type="entry name" value="DUF4939"/>
    <property type="match status" value="1"/>
</dbReference>
<evidence type="ECO:0000259" key="1">
    <source>
        <dbReference type="Pfam" id="PF16297"/>
    </source>
</evidence>
<dbReference type="Ensembl" id="ENSACAT00000049378.1">
    <property type="protein sequence ID" value="ENSACAP00000025859.1"/>
    <property type="gene ID" value="ENSACAG00000038700.1"/>
</dbReference>
<dbReference type="InterPro" id="IPR032549">
    <property type="entry name" value="DUF4939"/>
</dbReference>
<reference evidence="2" key="3">
    <citation type="submission" date="2025-09" db="UniProtKB">
        <authorList>
            <consortium name="Ensembl"/>
        </authorList>
    </citation>
    <scope>IDENTIFICATION</scope>
</reference>
<name>A0A803SSB9_ANOCA</name>
<accession>A0A803SSB9</accession>
<keyword evidence="3" id="KW-1185">Reference proteome</keyword>
<feature type="domain" description="DUF4939" evidence="1">
    <location>
        <begin position="23"/>
        <end position="121"/>
    </location>
</feature>
<organism evidence="2 3">
    <name type="scientific">Anolis carolinensis</name>
    <name type="common">Green anole</name>
    <name type="synonym">American chameleon</name>
    <dbReference type="NCBI Taxonomy" id="28377"/>
    <lineage>
        <taxon>Eukaryota</taxon>
        <taxon>Metazoa</taxon>
        <taxon>Chordata</taxon>
        <taxon>Craniata</taxon>
        <taxon>Vertebrata</taxon>
        <taxon>Euteleostomi</taxon>
        <taxon>Lepidosauria</taxon>
        <taxon>Squamata</taxon>
        <taxon>Bifurcata</taxon>
        <taxon>Unidentata</taxon>
        <taxon>Episquamata</taxon>
        <taxon>Toxicofera</taxon>
        <taxon>Iguania</taxon>
        <taxon>Dactyloidae</taxon>
        <taxon>Anolis</taxon>
    </lineage>
</organism>
<dbReference type="AlphaFoldDB" id="A0A803SSB9"/>
<sequence length="151" mass="16353">LVPALSLHLNLLLEDLKEQVAGLKLTVEELQRGAASKQKCPAALPEKFTGNKEMLETFIIQVELYTQLLPDAFTSEKVKVSFTISLMSGPAAKWATPLLLQSSPILDSWGAFLEGLKQHWGDPLKAETGGGWAGLPAMLCAQPHLNFLSSA</sequence>
<dbReference type="InParanoid" id="A0A803SSB9"/>
<proteinExistence type="predicted"/>
<evidence type="ECO:0000313" key="2">
    <source>
        <dbReference type="Ensembl" id="ENSACAP00000025859.1"/>
    </source>
</evidence>
<protein>
    <recommendedName>
        <fullName evidence="1">DUF4939 domain-containing protein</fullName>
    </recommendedName>
</protein>
<evidence type="ECO:0000313" key="3">
    <source>
        <dbReference type="Proteomes" id="UP000001646"/>
    </source>
</evidence>
<dbReference type="GeneTree" id="ENSGT00990000204244"/>
<reference evidence="2 3" key="1">
    <citation type="submission" date="2009-12" db="EMBL/GenBank/DDBJ databases">
        <title>The Genome Sequence of Anolis carolinensis (Green Anole Lizard).</title>
        <authorList>
            <consortium name="The Genome Sequencing Platform"/>
            <person name="Di Palma F."/>
            <person name="Alfoldi J."/>
            <person name="Heiman D."/>
            <person name="Young S."/>
            <person name="Grabherr M."/>
            <person name="Johnson J."/>
            <person name="Lander E.S."/>
            <person name="Lindblad-Toh K."/>
        </authorList>
    </citation>
    <scope>NUCLEOTIDE SEQUENCE [LARGE SCALE GENOMIC DNA]</scope>
    <source>
        <strain evidence="2 3">JBL SC #1</strain>
    </source>
</reference>
<reference evidence="2" key="2">
    <citation type="submission" date="2025-08" db="UniProtKB">
        <authorList>
            <consortium name="Ensembl"/>
        </authorList>
    </citation>
    <scope>IDENTIFICATION</scope>
</reference>
<dbReference type="Proteomes" id="UP000001646">
    <property type="component" value="Chromosome 1"/>
</dbReference>